<evidence type="ECO:0000313" key="2">
    <source>
        <dbReference type="EMBL" id="STR42983.1"/>
    </source>
</evidence>
<proteinExistence type="predicted"/>
<dbReference type="EMBL" id="UGJR01000002">
    <property type="protein sequence ID" value="STR42983.1"/>
    <property type="molecule type" value="Genomic_DNA"/>
</dbReference>
<organism evidence="2 3">
    <name type="scientific">Klebsiella michiganensis</name>
    <dbReference type="NCBI Taxonomy" id="1134687"/>
    <lineage>
        <taxon>Bacteria</taxon>
        <taxon>Pseudomonadati</taxon>
        <taxon>Pseudomonadota</taxon>
        <taxon>Gammaproteobacteria</taxon>
        <taxon>Enterobacterales</taxon>
        <taxon>Enterobacteriaceae</taxon>
        <taxon>Klebsiella/Raoultella group</taxon>
        <taxon>Klebsiella</taxon>
    </lineage>
</organism>
<reference evidence="2 3" key="1">
    <citation type="submission" date="2018-06" db="EMBL/GenBank/DDBJ databases">
        <authorList>
            <consortium name="Pathogen Informatics"/>
            <person name="Doyle S."/>
        </authorList>
    </citation>
    <scope>NUCLEOTIDE SEQUENCE [LARGE SCALE GENOMIC DNA]</scope>
    <source>
        <strain evidence="2 3">NCTC11694</strain>
    </source>
</reference>
<gene>
    <name evidence="2" type="ORF">NCTC11694_04242</name>
</gene>
<dbReference type="AlphaFoldDB" id="A0A7H4M3K7"/>
<keyword evidence="1" id="KW-0472">Membrane</keyword>
<comment type="caution">
    <text evidence="2">The sequence shown here is derived from an EMBL/GenBank/DDBJ whole genome shotgun (WGS) entry which is preliminary data.</text>
</comment>
<feature type="transmembrane region" description="Helical" evidence="1">
    <location>
        <begin position="35"/>
        <end position="54"/>
    </location>
</feature>
<dbReference type="PANTHER" id="PTHR33989:SF4">
    <property type="entry name" value="PTS SYSTEM N,N'-DIACETYLCHITOBIOSE-SPECIFIC EIIC COMPONENT"/>
    <property type="match status" value="1"/>
</dbReference>
<evidence type="ECO:0000313" key="3">
    <source>
        <dbReference type="Proteomes" id="UP000255050"/>
    </source>
</evidence>
<name>A0A7H4M3K7_9ENTR</name>
<dbReference type="InterPro" id="IPR051088">
    <property type="entry name" value="PTS_Sugar-EIIC/EIIB"/>
</dbReference>
<dbReference type="Proteomes" id="UP000255050">
    <property type="component" value="Unassembled WGS sequence"/>
</dbReference>
<keyword evidence="1" id="KW-0812">Transmembrane</keyword>
<sequence>MSSLYQSMIAAIEQSITPLAGRLGQQKYVIAIRDGFTAALPFMIIGSFMLVFIFPPFSRIPLTVSPALAGFLPAVSRTADAAV</sequence>
<protein>
    <submittedName>
        <fullName evidence="2">PTS system protein</fullName>
    </submittedName>
</protein>
<dbReference type="PANTHER" id="PTHR33989">
    <property type="match status" value="1"/>
</dbReference>
<evidence type="ECO:0000256" key="1">
    <source>
        <dbReference type="SAM" id="Phobius"/>
    </source>
</evidence>
<accession>A0A7H4M3K7</accession>
<keyword evidence="1" id="KW-1133">Transmembrane helix</keyword>